<keyword evidence="2" id="KW-0805">Transcription regulation</keyword>
<dbReference type="SUPFAM" id="SSF53850">
    <property type="entry name" value="Periplasmic binding protein-like II"/>
    <property type="match status" value="1"/>
</dbReference>
<dbReference type="InterPro" id="IPR000847">
    <property type="entry name" value="LysR_HTH_N"/>
</dbReference>
<keyword evidence="4" id="KW-0804">Transcription</keyword>
<dbReference type="Gene3D" id="1.10.10.10">
    <property type="entry name" value="Winged helix-like DNA-binding domain superfamily/Winged helix DNA-binding domain"/>
    <property type="match status" value="1"/>
</dbReference>
<dbReference type="RefSeq" id="WP_025373203.1">
    <property type="nucleotide sequence ID" value="NZ_CP003915.1"/>
</dbReference>
<dbReference type="HOGENOM" id="CLU_039613_6_1_4"/>
<dbReference type="InterPro" id="IPR005119">
    <property type="entry name" value="LysR_subst-bd"/>
</dbReference>
<evidence type="ECO:0000313" key="7">
    <source>
        <dbReference type="Proteomes" id="UP000019095"/>
    </source>
</evidence>
<evidence type="ECO:0000256" key="2">
    <source>
        <dbReference type="ARBA" id="ARBA00023015"/>
    </source>
</evidence>
<dbReference type="PROSITE" id="PS50931">
    <property type="entry name" value="HTH_LYSR"/>
    <property type="match status" value="1"/>
</dbReference>
<gene>
    <name evidence="6" type="ORF">MIM_c24910</name>
</gene>
<dbReference type="STRING" id="1247726.MIM_c24910"/>
<evidence type="ECO:0000313" key="6">
    <source>
        <dbReference type="EMBL" id="AHG64561.1"/>
    </source>
</evidence>
<dbReference type="EMBL" id="CP003915">
    <property type="protein sequence ID" value="AHG64561.1"/>
    <property type="molecule type" value="Genomic_DNA"/>
</dbReference>
<dbReference type="Pfam" id="PF03466">
    <property type="entry name" value="LysR_substrate"/>
    <property type="match status" value="1"/>
</dbReference>
<dbReference type="Pfam" id="PF00126">
    <property type="entry name" value="HTH_1"/>
    <property type="match status" value="1"/>
</dbReference>
<organism evidence="6 7">
    <name type="scientific">Advenella mimigardefordensis (strain DSM 17166 / LMG 22922 / DPN7)</name>
    <dbReference type="NCBI Taxonomy" id="1247726"/>
    <lineage>
        <taxon>Bacteria</taxon>
        <taxon>Pseudomonadati</taxon>
        <taxon>Pseudomonadota</taxon>
        <taxon>Betaproteobacteria</taxon>
        <taxon>Burkholderiales</taxon>
        <taxon>Alcaligenaceae</taxon>
    </lineage>
</organism>
<dbReference type="PANTHER" id="PTHR30126:SF40">
    <property type="entry name" value="HTH-TYPE TRANSCRIPTIONAL REGULATOR GLTR"/>
    <property type="match status" value="1"/>
</dbReference>
<sequence length="291" mass="30688">MNLESLRIFIAVAADSSITQASARLGRAPSNVTTRIQQLESDLGVPLFVRTGKRLTLSVAGERFLDYARRMLMLADEARQVVTGGEHGGVLHIGCMESTAASRLPAVLAAYHVDFPGTELQVMTGTSGSLLEQVRTGGQDCAFAALPSALQGAGALAELGLSAKPIWRESLVLLLPESEAGVNAPAQVRTRSLAAFKAGCTYRAIAQEALGVAEDPEWKVQELGSYHGMIACVAAGACVALLPESVLSLTKTPTGLKTLPLGHADTCLVWRTGYDVPAFQHLLEQLDGVPV</sequence>
<dbReference type="PATRIC" id="fig|1247726.3.peg.2736"/>
<comment type="similarity">
    <text evidence="1">Belongs to the LysR transcriptional regulatory family.</text>
</comment>
<dbReference type="Proteomes" id="UP000019095">
    <property type="component" value="Chromosome"/>
</dbReference>
<dbReference type="Gene3D" id="3.40.190.10">
    <property type="entry name" value="Periplasmic binding protein-like II"/>
    <property type="match status" value="2"/>
</dbReference>
<keyword evidence="3" id="KW-0238">DNA-binding</keyword>
<reference evidence="6 7" key="1">
    <citation type="journal article" date="2014" name="Microbiology">
        <title>Unravelling the complete genome sequence of Advenella mimigardefordensis strain DPN7T and novel insights in the catabolism of the xenobiotic polythioester precursor 3,3'-dithiodipropionate.</title>
        <authorList>
            <person name="Wubbeler J.H."/>
            <person name="Hiessl S."/>
            <person name="Schuldes J."/>
            <person name="Thurmer A."/>
            <person name="Daniel R."/>
            <person name="Steinbuchel A."/>
        </authorList>
    </citation>
    <scope>NUCLEOTIDE SEQUENCE [LARGE SCALE GENOMIC DNA]</scope>
    <source>
        <strain evidence="7">DSM 17166 / LMG 22922 / DPN7</strain>
    </source>
</reference>
<keyword evidence="7" id="KW-1185">Reference proteome</keyword>
<proteinExistence type="inferred from homology"/>
<dbReference type="eggNOG" id="COG0583">
    <property type="taxonomic scope" value="Bacteria"/>
</dbReference>
<accession>W0PCS6</accession>
<dbReference type="PANTHER" id="PTHR30126">
    <property type="entry name" value="HTH-TYPE TRANSCRIPTIONAL REGULATOR"/>
    <property type="match status" value="1"/>
</dbReference>
<name>W0PCS6_ADVMD</name>
<dbReference type="InterPro" id="IPR036388">
    <property type="entry name" value="WH-like_DNA-bd_sf"/>
</dbReference>
<dbReference type="OrthoDB" id="464481at2"/>
<dbReference type="AlphaFoldDB" id="W0PCS6"/>
<dbReference type="InterPro" id="IPR036390">
    <property type="entry name" value="WH_DNA-bd_sf"/>
</dbReference>
<evidence type="ECO:0000259" key="5">
    <source>
        <dbReference type="PROSITE" id="PS50931"/>
    </source>
</evidence>
<evidence type="ECO:0000256" key="1">
    <source>
        <dbReference type="ARBA" id="ARBA00009437"/>
    </source>
</evidence>
<dbReference type="GO" id="GO:0003700">
    <property type="term" value="F:DNA-binding transcription factor activity"/>
    <property type="evidence" value="ECO:0007669"/>
    <property type="project" value="InterPro"/>
</dbReference>
<dbReference type="KEGG" id="amim:MIM_c24910"/>
<feature type="domain" description="HTH lysR-type" evidence="5">
    <location>
        <begin position="1"/>
        <end position="58"/>
    </location>
</feature>
<dbReference type="GO" id="GO:0000976">
    <property type="term" value="F:transcription cis-regulatory region binding"/>
    <property type="evidence" value="ECO:0007669"/>
    <property type="project" value="TreeGrafter"/>
</dbReference>
<evidence type="ECO:0000256" key="4">
    <source>
        <dbReference type="ARBA" id="ARBA00023163"/>
    </source>
</evidence>
<evidence type="ECO:0000256" key="3">
    <source>
        <dbReference type="ARBA" id="ARBA00023125"/>
    </source>
</evidence>
<dbReference type="SUPFAM" id="SSF46785">
    <property type="entry name" value="Winged helix' DNA-binding domain"/>
    <property type="match status" value="1"/>
</dbReference>
<dbReference type="FunFam" id="1.10.10.10:FF:000001">
    <property type="entry name" value="LysR family transcriptional regulator"/>
    <property type="match status" value="1"/>
</dbReference>
<protein>
    <submittedName>
        <fullName evidence="6">Transcriptional regulator, LysR family</fullName>
    </submittedName>
</protein>